<sequence>MALPNSPSGDSWGFEHVQYILRSADIDMDTGYFDT</sequence>
<keyword evidence="2" id="KW-1185">Reference proteome</keyword>
<protein>
    <submittedName>
        <fullName evidence="1">Uncharacterized protein</fullName>
    </submittedName>
</protein>
<dbReference type="Proteomes" id="UP000265520">
    <property type="component" value="Unassembled WGS sequence"/>
</dbReference>
<evidence type="ECO:0000313" key="2">
    <source>
        <dbReference type="Proteomes" id="UP000265520"/>
    </source>
</evidence>
<accession>A0A392SHW9</accession>
<evidence type="ECO:0000313" key="1">
    <source>
        <dbReference type="EMBL" id="MCI47530.1"/>
    </source>
</evidence>
<dbReference type="AlphaFoldDB" id="A0A392SHW9"/>
<reference evidence="1 2" key="1">
    <citation type="journal article" date="2018" name="Front. Plant Sci.">
        <title>Red Clover (Trifolium pratense) and Zigzag Clover (T. medium) - A Picture of Genomic Similarities and Differences.</title>
        <authorList>
            <person name="Dluhosova J."/>
            <person name="Istvanek J."/>
            <person name="Nedelnik J."/>
            <person name="Repkova J."/>
        </authorList>
    </citation>
    <scope>NUCLEOTIDE SEQUENCE [LARGE SCALE GENOMIC DNA]</scope>
    <source>
        <strain evidence="2">cv. 10/8</strain>
        <tissue evidence="1">Leaf</tissue>
    </source>
</reference>
<comment type="caution">
    <text evidence="1">The sequence shown here is derived from an EMBL/GenBank/DDBJ whole genome shotgun (WGS) entry which is preliminary data.</text>
</comment>
<proteinExistence type="predicted"/>
<name>A0A392SHW9_9FABA</name>
<dbReference type="EMBL" id="LXQA010373593">
    <property type="protein sequence ID" value="MCI47530.1"/>
    <property type="molecule type" value="Genomic_DNA"/>
</dbReference>
<organism evidence="1 2">
    <name type="scientific">Trifolium medium</name>
    <dbReference type="NCBI Taxonomy" id="97028"/>
    <lineage>
        <taxon>Eukaryota</taxon>
        <taxon>Viridiplantae</taxon>
        <taxon>Streptophyta</taxon>
        <taxon>Embryophyta</taxon>
        <taxon>Tracheophyta</taxon>
        <taxon>Spermatophyta</taxon>
        <taxon>Magnoliopsida</taxon>
        <taxon>eudicotyledons</taxon>
        <taxon>Gunneridae</taxon>
        <taxon>Pentapetalae</taxon>
        <taxon>rosids</taxon>
        <taxon>fabids</taxon>
        <taxon>Fabales</taxon>
        <taxon>Fabaceae</taxon>
        <taxon>Papilionoideae</taxon>
        <taxon>50 kb inversion clade</taxon>
        <taxon>NPAAA clade</taxon>
        <taxon>Hologalegina</taxon>
        <taxon>IRL clade</taxon>
        <taxon>Trifolieae</taxon>
        <taxon>Trifolium</taxon>
    </lineage>
</organism>
<feature type="non-terminal residue" evidence="1">
    <location>
        <position position="35"/>
    </location>
</feature>